<keyword evidence="1" id="KW-0269">Exonuclease</keyword>
<keyword evidence="1" id="KW-0378">Hydrolase</keyword>
<dbReference type="Gene3D" id="3.90.320.10">
    <property type="match status" value="1"/>
</dbReference>
<evidence type="ECO:0000313" key="1">
    <source>
        <dbReference type="EMBL" id="DAF46489.1"/>
    </source>
</evidence>
<accession>A0A8S5S6C1</accession>
<dbReference type="InterPro" id="IPR011335">
    <property type="entry name" value="Restrct_endonuc-II-like"/>
</dbReference>
<keyword evidence="1" id="KW-0540">Nuclease</keyword>
<reference evidence="1" key="1">
    <citation type="journal article" date="2021" name="Proc. Natl. Acad. Sci. U.S.A.">
        <title>A Catalog of Tens of Thousands of Viruses from Human Metagenomes Reveals Hidden Associations with Chronic Diseases.</title>
        <authorList>
            <person name="Tisza M.J."/>
            <person name="Buck C.B."/>
        </authorList>
    </citation>
    <scope>NUCLEOTIDE SEQUENCE</scope>
    <source>
        <strain evidence="1">Ctdau33</strain>
    </source>
</reference>
<dbReference type="GO" id="GO:0004527">
    <property type="term" value="F:exonuclease activity"/>
    <property type="evidence" value="ECO:0007669"/>
    <property type="project" value="UniProtKB-KW"/>
</dbReference>
<protein>
    <submittedName>
        <fullName evidence="1">Exonuclease</fullName>
    </submittedName>
</protein>
<organism evidence="1">
    <name type="scientific">Siphoviridae sp. ctdau33</name>
    <dbReference type="NCBI Taxonomy" id="2827902"/>
    <lineage>
        <taxon>Viruses</taxon>
        <taxon>Duplodnaviria</taxon>
        <taxon>Heunggongvirae</taxon>
        <taxon>Uroviricota</taxon>
        <taxon>Caudoviricetes</taxon>
    </lineage>
</organism>
<dbReference type="SUPFAM" id="SSF52980">
    <property type="entry name" value="Restriction endonuclease-like"/>
    <property type="match status" value="1"/>
</dbReference>
<sequence length="194" mass="23200">MIRNHDRSGWFGASDTATIMGNWNTDTFRRWWLVKLGVRKDRFITPAMQCGTAYEHKILDALHVKTRDRQIRIRSLRLRVNYDGESRQLITEVKTHSKPVFKVTKAYWQQCQVEMFASGCGLFRKRKFCRIVAYRVTEDELFNFFLPIDENRLTQHKVDYDADWVEGCYLPRLRYLAKCLRTGHWPQEEELCSR</sequence>
<dbReference type="InterPro" id="IPR011604">
    <property type="entry name" value="PDDEXK-like_dom_sf"/>
</dbReference>
<name>A0A8S5S6C1_9CAUD</name>
<dbReference type="EMBL" id="BK032538">
    <property type="protein sequence ID" value="DAF46489.1"/>
    <property type="molecule type" value="Genomic_DNA"/>
</dbReference>
<proteinExistence type="predicted"/>